<dbReference type="InterPro" id="IPR028098">
    <property type="entry name" value="Glyco_trans_4-like_N"/>
</dbReference>
<gene>
    <name evidence="3" type="ORF">BC008_43795</name>
</gene>
<dbReference type="GO" id="GO:0016757">
    <property type="term" value="F:glycosyltransferase activity"/>
    <property type="evidence" value="ECO:0007669"/>
    <property type="project" value="InterPro"/>
</dbReference>
<organism evidence="3 4">
    <name type="scientific">Mastigocoleus testarum BC008</name>
    <dbReference type="NCBI Taxonomy" id="371196"/>
    <lineage>
        <taxon>Bacteria</taxon>
        <taxon>Bacillati</taxon>
        <taxon>Cyanobacteriota</taxon>
        <taxon>Cyanophyceae</taxon>
        <taxon>Nostocales</taxon>
        <taxon>Hapalosiphonaceae</taxon>
        <taxon>Mastigocoleus</taxon>
    </lineage>
</organism>
<feature type="domain" description="Glycosyltransferase subfamily 4-like N-terminal" evidence="2">
    <location>
        <begin position="50"/>
        <end position="172"/>
    </location>
</feature>
<feature type="domain" description="Glycosyl transferase family 1" evidence="1">
    <location>
        <begin position="192"/>
        <end position="339"/>
    </location>
</feature>
<dbReference type="InterPro" id="IPR001296">
    <property type="entry name" value="Glyco_trans_1"/>
</dbReference>
<dbReference type="Proteomes" id="UP000053372">
    <property type="component" value="Unassembled WGS sequence"/>
</dbReference>
<dbReference type="Pfam" id="PF00534">
    <property type="entry name" value="Glycos_transf_1"/>
    <property type="match status" value="1"/>
</dbReference>
<protein>
    <submittedName>
        <fullName evidence="3">Glycosyl transferase family 1</fullName>
    </submittedName>
</protein>
<evidence type="ECO:0000259" key="1">
    <source>
        <dbReference type="Pfam" id="PF00534"/>
    </source>
</evidence>
<evidence type="ECO:0000259" key="2">
    <source>
        <dbReference type="Pfam" id="PF13439"/>
    </source>
</evidence>
<dbReference type="PANTHER" id="PTHR12526">
    <property type="entry name" value="GLYCOSYLTRANSFERASE"/>
    <property type="match status" value="1"/>
</dbReference>
<evidence type="ECO:0000313" key="4">
    <source>
        <dbReference type="Proteomes" id="UP000053372"/>
    </source>
</evidence>
<dbReference type="Pfam" id="PF13439">
    <property type="entry name" value="Glyco_transf_4"/>
    <property type="match status" value="1"/>
</dbReference>
<sequence length="364" mass="41087">MKKHVTFFMTNLHSDADKLVINLLKGILELDKDVYLDLVVANKKGGYLNQIPKQVRIINLESHGTFKAIVSLSQYLREHQPNTLISHTTHTNAIAVLARFLVQEKIRLVLVEDNTLFARKSKSFQRKFFPILMKLLYRYADAIVGVSYATARDLESRLGLRTGKVKIIYNPVVDSQLTFQANESFNHPWFQKGAPPVFLAMGRLTQQKDFATLIKAFSILRSNKVARLMIIGEGELRGELEYLTKKLGIAQDVAIPSFVKNPYVYMKNASAFVMSSRWESLGNVLIEAMACGCPVVSTDCPHGPREILAAGKYGILVPVEDVFTLSYAMLKVLETPIRTELLVRRANYFSVRRSVSKYLAISNI</sequence>
<dbReference type="CDD" id="cd03811">
    <property type="entry name" value="GT4_GT28_WabH-like"/>
    <property type="match status" value="1"/>
</dbReference>
<accession>A0A0V7ZSP5</accession>
<reference evidence="3 4" key="1">
    <citation type="journal article" date="2015" name="Genome Announc.">
        <title>Draft Genome of the Euendolithic (true boring) Cyanobacterium Mastigocoleus testarum strain BC008.</title>
        <authorList>
            <person name="Guida B.S."/>
            <person name="Garcia-Pichel F."/>
        </authorList>
    </citation>
    <scope>NUCLEOTIDE SEQUENCE [LARGE SCALE GENOMIC DNA]</scope>
    <source>
        <strain evidence="3 4">BC008</strain>
    </source>
</reference>
<dbReference type="EMBL" id="LMTZ01000085">
    <property type="protein sequence ID" value="KST67684.1"/>
    <property type="molecule type" value="Genomic_DNA"/>
</dbReference>
<name>A0A0V7ZSP5_9CYAN</name>
<dbReference type="Gene3D" id="3.40.50.2000">
    <property type="entry name" value="Glycogen Phosphorylase B"/>
    <property type="match status" value="2"/>
</dbReference>
<evidence type="ECO:0000313" key="3">
    <source>
        <dbReference type="EMBL" id="KST67684.1"/>
    </source>
</evidence>
<dbReference type="PANTHER" id="PTHR12526:SF630">
    <property type="entry name" value="GLYCOSYLTRANSFERASE"/>
    <property type="match status" value="1"/>
</dbReference>
<comment type="caution">
    <text evidence="3">The sequence shown here is derived from an EMBL/GenBank/DDBJ whole genome shotgun (WGS) entry which is preliminary data.</text>
</comment>
<keyword evidence="3" id="KW-0808">Transferase</keyword>
<dbReference type="SUPFAM" id="SSF53756">
    <property type="entry name" value="UDP-Glycosyltransferase/glycogen phosphorylase"/>
    <property type="match status" value="1"/>
</dbReference>
<dbReference type="RefSeq" id="WP_036265303.1">
    <property type="nucleotide sequence ID" value="NZ_LMTZ01000085.1"/>
</dbReference>
<proteinExistence type="predicted"/>
<dbReference type="AlphaFoldDB" id="A0A0V7ZSP5"/>
<keyword evidence="4" id="KW-1185">Reference proteome</keyword>